<reference evidence="3 4" key="1">
    <citation type="journal article" date="2010" name="Nat. Commun.">
        <title>The complete sequence of the smallest known nuclear genome from the microsporidian Encephalitozoon intestinalis.</title>
        <authorList>
            <person name="Corradi N."/>
            <person name="Pombert J.-F."/>
            <person name="Farinelli L."/>
            <person name="Didier E.S."/>
            <person name="Keeling P.J."/>
        </authorList>
    </citation>
    <scope>NUCLEOTIDE SEQUENCE [LARGE SCALE GENOMIC DNA]</scope>
    <source>
        <strain evidence="3 4">ATCC 50506</strain>
    </source>
</reference>
<organism evidence="3 4">
    <name type="scientific">Encephalitozoon intestinalis (strain ATCC 50506)</name>
    <name type="common">Microsporidian parasite</name>
    <name type="synonym">Septata intestinalis</name>
    <dbReference type="NCBI Taxonomy" id="876142"/>
    <lineage>
        <taxon>Eukaryota</taxon>
        <taxon>Fungi</taxon>
        <taxon>Fungi incertae sedis</taxon>
        <taxon>Microsporidia</taxon>
        <taxon>Unikaryonidae</taxon>
        <taxon>Encephalitozoon</taxon>
    </lineage>
</organism>
<keyword evidence="1" id="KW-0240">DNA-directed RNA polymerase</keyword>
<dbReference type="AlphaFoldDB" id="E0S6U8"/>
<keyword evidence="4" id="KW-1185">Reference proteome</keyword>
<sequence>MVKFKLVKAKMSVEIGPEFLENPMKAVSKCMASKLLIYSHKLGGIPLSFAIKDIEHSGTVICETGSVEVTASSEYVVLTLPVGGVMSSFEGRTLGIFNTDVDGSKEYTGDFIVKGIKLEARSFFTIVGTHS</sequence>
<dbReference type="InterPro" id="IPR036898">
    <property type="entry name" value="RNA_pol_Rpb7-like_N_sf"/>
</dbReference>
<keyword evidence="2" id="KW-0804">Transcription</keyword>
<dbReference type="Gene3D" id="3.30.1490.120">
    <property type="entry name" value="RNA polymerase Rpb7-like, N-terminal domain"/>
    <property type="match status" value="1"/>
</dbReference>
<proteinExistence type="predicted"/>
<dbReference type="Proteomes" id="UP000002313">
    <property type="component" value="Chromosome IV"/>
</dbReference>
<reference evidence="3 4" key="2">
    <citation type="journal article" date="2012" name="Proc. Natl. Acad. Sci. U.S.A.">
        <title>Gain and loss of multiple functionally related, horizontally transferred genes in the reduced genomes of two microsporidian parasites.</title>
        <authorList>
            <person name="Pombert J.-F."/>
            <person name="Selman M."/>
            <person name="Burki F."/>
            <person name="Bardell F.T."/>
            <person name="Farinelli L."/>
            <person name="Solter L.F."/>
            <person name="Whitman D.W."/>
            <person name="Weiss L.M."/>
            <person name="Corradi N."/>
            <person name="Keeling P.J."/>
        </authorList>
    </citation>
    <scope>NUCLEOTIDE SEQUENCE [LARGE SCALE GENOMIC DNA]</scope>
    <source>
        <strain evidence="3 4">ATCC 50506</strain>
    </source>
</reference>
<protein>
    <submittedName>
        <fullName evidence="3">Uncharacterized protein</fullName>
    </submittedName>
</protein>
<accession>E0S6U8</accession>
<name>E0S6U8_ENCIT</name>
<evidence type="ECO:0000256" key="1">
    <source>
        <dbReference type="ARBA" id="ARBA00022478"/>
    </source>
</evidence>
<evidence type="ECO:0000313" key="3">
    <source>
        <dbReference type="EMBL" id="ADM11433.1"/>
    </source>
</evidence>
<evidence type="ECO:0000256" key="2">
    <source>
        <dbReference type="ARBA" id="ARBA00023163"/>
    </source>
</evidence>
<dbReference type="KEGG" id="ein:Eint_041460"/>
<dbReference type="EMBL" id="CP001945">
    <property type="protein sequence ID" value="ADM11433.1"/>
    <property type="molecule type" value="Genomic_DNA"/>
</dbReference>
<dbReference type="RefSeq" id="XP_003072793.1">
    <property type="nucleotide sequence ID" value="XM_003072747.1"/>
</dbReference>
<gene>
    <name evidence="3" type="ORF">Eint_041460</name>
</gene>
<dbReference type="VEuPathDB" id="MicrosporidiaDB:Eint_041460"/>
<dbReference type="HOGENOM" id="CLU_156029_0_0_1"/>
<dbReference type="OrthoDB" id="2189461at2759"/>
<dbReference type="GeneID" id="9699036"/>
<evidence type="ECO:0000313" key="4">
    <source>
        <dbReference type="Proteomes" id="UP000002313"/>
    </source>
</evidence>
<dbReference type="GO" id="GO:0000428">
    <property type="term" value="C:DNA-directed RNA polymerase complex"/>
    <property type="evidence" value="ECO:0007669"/>
    <property type="project" value="UniProtKB-KW"/>
</dbReference>